<evidence type="ECO:0000313" key="2">
    <source>
        <dbReference type="EMBL" id="GIN62531.1"/>
    </source>
</evidence>
<evidence type="ECO:0000256" key="1">
    <source>
        <dbReference type="ARBA" id="ARBA00022825"/>
    </source>
</evidence>
<dbReference type="EMBL" id="BORC01000004">
    <property type="protein sequence ID" value="GIN62531.1"/>
    <property type="molecule type" value="Genomic_DNA"/>
</dbReference>
<evidence type="ECO:0000313" key="3">
    <source>
        <dbReference type="Proteomes" id="UP000682111"/>
    </source>
</evidence>
<keyword evidence="1" id="KW-0720">Serine protease</keyword>
<dbReference type="GO" id="GO:0008236">
    <property type="term" value="F:serine-type peptidase activity"/>
    <property type="evidence" value="ECO:0007669"/>
    <property type="project" value="UniProtKB-KW"/>
</dbReference>
<dbReference type="AlphaFoldDB" id="A0A919WIA3"/>
<keyword evidence="3" id="KW-1185">Reference proteome</keyword>
<proteinExistence type="predicted"/>
<sequence length="146" mass="16326">MLHLEDDVDLCIMPLKPVLDRANSLGFDIFNYHINVTDLPSEDDLKKLKAIEDIIMVGYPNGLWDEHNNLPIFRKGITETHPNIDYDGKVQFLIDCACFPGSSGSPVVILNEGLFSSREAVIAGDRLIFLSILFAGPIYNVEGEYL</sequence>
<keyword evidence="1" id="KW-0645">Protease</keyword>
<organism evidence="2 3">
    <name type="scientific">Robertmurraya siralis</name>
    <dbReference type="NCBI Taxonomy" id="77777"/>
    <lineage>
        <taxon>Bacteria</taxon>
        <taxon>Bacillati</taxon>
        <taxon>Bacillota</taxon>
        <taxon>Bacilli</taxon>
        <taxon>Bacillales</taxon>
        <taxon>Bacillaceae</taxon>
        <taxon>Robertmurraya</taxon>
    </lineage>
</organism>
<keyword evidence="1" id="KW-0378">Hydrolase</keyword>
<accession>A0A919WIA3</accession>
<reference evidence="2" key="1">
    <citation type="submission" date="2021-03" db="EMBL/GenBank/DDBJ databases">
        <title>Antimicrobial resistance genes in bacteria isolated from Japanese honey, and their potential for conferring macrolide and lincosamide resistance in the American foulbrood pathogen Paenibacillus larvae.</title>
        <authorList>
            <person name="Okamoto M."/>
            <person name="Kumagai M."/>
            <person name="Kanamori H."/>
            <person name="Takamatsu D."/>
        </authorList>
    </citation>
    <scope>NUCLEOTIDE SEQUENCE</scope>
    <source>
        <strain evidence="2">J27TS8</strain>
    </source>
</reference>
<dbReference type="SUPFAM" id="SSF50494">
    <property type="entry name" value="Trypsin-like serine proteases"/>
    <property type="match status" value="1"/>
</dbReference>
<dbReference type="InterPro" id="IPR043504">
    <property type="entry name" value="Peptidase_S1_PA_chymotrypsin"/>
</dbReference>
<dbReference type="Proteomes" id="UP000682111">
    <property type="component" value="Unassembled WGS sequence"/>
</dbReference>
<comment type="caution">
    <text evidence="2">The sequence shown here is derived from an EMBL/GenBank/DDBJ whole genome shotgun (WGS) entry which is preliminary data.</text>
</comment>
<dbReference type="Gene3D" id="2.40.10.10">
    <property type="entry name" value="Trypsin-like serine proteases"/>
    <property type="match status" value="1"/>
</dbReference>
<dbReference type="InterPro" id="IPR009003">
    <property type="entry name" value="Peptidase_S1_PA"/>
</dbReference>
<name>A0A919WIA3_9BACI</name>
<protein>
    <submittedName>
        <fullName evidence="2">Uncharacterized protein</fullName>
    </submittedName>
</protein>
<gene>
    <name evidence="2" type="ORF">J27TS8_25240</name>
</gene>